<name>A0A2S8GF39_9BACT</name>
<evidence type="ECO:0000256" key="1">
    <source>
        <dbReference type="SAM" id="Phobius"/>
    </source>
</evidence>
<comment type="caution">
    <text evidence="2">The sequence shown here is derived from an EMBL/GenBank/DDBJ whole genome shotgun (WGS) entry which is preliminary data.</text>
</comment>
<dbReference type="EMBL" id="PUHZ01000024">
    <property type="protein sequence ID" value="PQO42910.1"/>
    <property type="molecule type" value="Genomic_DNA"/>
</dbReference>
<protein>
    <submittedName>
        <fullName evidence="2">Uncharacterized protein</fullName>
    </submittedName>
</protein>
<keyword evidence="1" id="KW-0472">Membrane</keyword>
<evidence type="ECO:0000313" key="2">
    <source>
        <dbReference type="EMBL" id="PQO42910.1"/>
    </source>
</evidence>
<keyword evidence="1" id="KW-0812">Transmembrane</keyword>
<gene>
    <name evidence="2" type="ORF">C5Y93_24610</name>
</gene>
<dbReference type="AlphaFoldDB" id="A0A2S8GF39"/>
<accession>A0A2S8GF39</accession>
<reference evidence="2 3" key="1">
    <citation type="submission" date="2018-02" db="EMBL/GenBank/DDBJ databases">
        <title>Comparative genomes isolates from brazilian mangrove.</title>
        <authorList>
            <person name="Araujo J.E."/>
            <person name="Taketani R.G."/>
            <person name="Silva M.C.P."/>
            <person name="Loureco M.V."/>
            <person name="Andreote F.D."/>
        </authorList>
    </citation>
    <scope>NUCLEOTIDE SEQUENCE [LARGE SCALE GENOMIC DNA]</scope>
    <source>
        <strain evidence="2 3">Nap-Phe MGV</strain>
    </source>
</reference>
<sequence>MIALAISIAVVLLATEIAVRMPLRSILTNNLQTAEKAVGVIGSRRISEHWKEVVLLRYARNLFVGTARLAVVLLLIAVPVIAGDWLASTLTEAPSTFRLFHWQGALLATLVAAIWLPIRGRLAKREL</sequence>
<keyword evidence="1" id="KW-1133">Transmembrane helix</keyword>
<feature type="transmembrane region" description="Helical" evidence="1">
    <location>
        <begin position="62"/>
        <end position="87"/>
    </location>
</feature>
<dbReference type="Proteomes" id="UP000237819">
    <property type="component" value="Unassembled WGS sequence"/>
</dbReference>
<feature type="transmembrane region" description="Helical" evidence="1">
    <location>
        <begin position="99"/>
        <end position="118"/>
    </location>
</feature>
<evidence type="ECO:0000313" key="3">
    <source>
        <dbReference type="Proteomes" id="UP000237819"/>
    </source>
</evidence>
<proteinExistence type="predicted"/>
<organism evidence="2 3">
    <name type="scientific">Blastopirellula marina</name>
    <dbReference type="NCBI Taxonomy" id="124"/>
    <lineage>
        <taxon>Bacteria</taxon>
        <taxon>Pseudomonadati</taxon>
        <taxon>Planctomycetota</taxon>
        <taxon>Planctomycetia</taxon>
        <taxon>Pirellulales</taxon>
        <taxon>Pirellulaceae</taxon>
        <taxon>Blastopirellula</taxon>
    </lineage>
</organism>